<sequence>MEFLNEYSGLFSLLAVVASVFAIVVSVVIFNKQKKEQEKYYFKQKKDQEYFYLKQQQDHLQDLQDEYEAIESNSMFPMSLAEREYYGRKKYLEKKLRRE</sequence>
<keyword evidence="1" id="KW-0472">Membrane</keyword>
<comment type="caution">
    <text evidence="2">The sequence shown here is derived from an EMBL/GenBank/DDBJ whole genome shotgun (WGS) entry which is preliminary data.</text>
</comment>
<accession>A0A6G1U3U7</accession>
<feature type="transmembrane region" description="Helical" evidence="1">
    <location>
        <begin position="12"/>
        <end position="30"/>
    </location>
</feature>
<name>A0A6G1U3U7_9BACT</name>
<evidence type="ECO:0000313" key="2">
    <source>
        <dbReference type="EMBL" id="MQN82242.1"/>
    </source>
</evidence>
<evidence type="ECO:0000256" key="1">
    <source>
        <dbReference type="SAM" id="Phobius"/>
    </source>
</evidence>
<gene>
    <name evidence="2" type="ORF">F7D73_15115</name>
</gene>
<dbReference type="RefSeq" id="WP_153126035.1">
    <property type="nucleotide sequence ID" value="NZ_VZCB01000101.1"/>
</dbReference>
<organism evidence="2 3">
    <name type="scientific">Segatella copri</name>
    <dbReference type="NCBI Taxonomy" id="165179"/>
    <lineage>
        <taxon>Bacteria</taxon>
        <taxon>Pseudomonadati</taxon>
        <taxon>Bacteroidota</taxon>
        <taxon>Bacteroidia</taxon>
        <taxon>Bacteroidales</taxon>
        <taxon>Prevotellaceae</taxon>
        <taxon>Segatella</taxon>
    </lineage>
</organism>
<protein>
    <submittedName>
        <fullName evidence="2">Uncharacterized protein</fullName>
    </submittedName>
</protein>
<evidence type="ECO:0000313" key="3">
    <source>
        <dbReference type="Proteomes" id="UP000480425"/>
    </source>
</evidence>
<keyword evidence="1" id="KW-1133">Transmembrane helix</keyword>
<dbReference type="EMBL" id="VZCB01000101">
    <property type="protein sequence ID" value="MQN82242.1"/>
    <property type="molecule type" value="Genomic_DNA"/>
</dbReference>
<keyword evidence="1" id="KW-0812">Transmembrane</keyword>
<dbReference type="AlphaFoldDB" id="A0A6G1U3U7"/>
<dbReference type="Proteomes" id="UP000480425">
    <property type="component" value="Unassembled WGS sequence"/>
</dbReference>
<proteinExistence type="predicted"/>
<reference evidence="2 3" key="1">
    <citation type="submission" date="2019-09" db="EMBL/GenBank/DDBJ databases">
        <title>Distinct polysaccharide growth profiles of human intestinal Prevotella copri isolates.</title>
        <authorList>
            <person name="Fehlner-Peach H."/>
            <person name="Magnabosco C."/>
            <person name="Raghavan V."/>
            <person name="Scher J.U."/>
            <person name="Tett A."/>
            <person name="Cox L.M."/>
            <person name="Gottsegen C."/>
            <person name="Watters A."/>
            <person name="Wiltshire- Gordon J.D."/>
            <person name="Segata N."/>
            <person name="Bonneau R."/>
            <person name="Littman D.R."/>
        </authorList>
    </citation>
    <scope>NUCLEOTIDE SEQUENCE [LARGE SCALE GENOMIC DNA]</scope>
    <source>
        <strain evidence="3">iA622</strain>
    </source>
</reference>